<proteinExistence type="predicted"/>
<gene>
    <name evidence="1" type="ORF">VNE69_03322</name>
</gene>
<dbReference type="Proteomes" id="UP001334084">
    <property type="component" value="Chromosome 3"/>
</dbReference>
<evidence type="ECO:0000313" key="2">
    <source>
        <dbReference type="Proteomes" id="UP001334084"/>
    </source>
</evidence>
<sequence length="304" mass="36005">MCTKIPANVSELPKTSENNFNVEEQRSTKRTIALLRQKLLSKKNITAEEEVSTYTDTYNWKFHPYKKLVLTSKRVDNNEPLNLSVQKEKIANKKILENNIQPNKDQTNENIFILRKKLREQIYLWGSSDSYLNVSRTFLHFEDEKDQVPYSKLRTKTSPWICTTSSIFTDLLDPLHKSISKYKIDEKTKTRLLCQLQFCNEIMAYIHSLLPVKEKWLHLNTKLLYSYLRIVDRFPTLFHEMNLFEVFDDFIRLFSKCSKTKDPVYLEIDDLMRKLDERLNIINNGLNDFIETINSLIEICKNTS</sequence>
<keyword evidence="2" id="KW-1185">Reference proteome</keyword>
<dbReference type="GeneID" id="90540918"/>
<dbReference type="KEGG" id="vnx:VNE69_03322"/>
<evidence type="ECO:0000313" key="1">
    <source>
        <dbReference type="EMBL" id="WUR03112.1"/>
    </source>
</evidence>
<dbReference type="EMBL" id="CP142728">
    <property type="protein sequence ID" value="WUR03112.1"/>
    <property type="molecule type" value="Genomic_DNA"/>
</dbReference>
<organism evidence="1 2">
    <name type="scientific">Vairimorpha necatrix</name>
    <dbReference type="NCBI Taxonomy" id="6039"/>
    <lineage>
        <taxon>Eukaryota</taxon>
        <taxon>Fungi</taxon>
        <taxon>Fungi incertae sedis</taxon>
        <taxon>Microsporidia</taxon>
        <taxon>Nosematidae</taxon>
        <taxon>Vairimorpha</taxon>
    </lineage>
</organism>
<accession>A0AAX4JB22</accession>
<name>A0AAX4JB22_9MICR</name>
<dbReference type="AlphaFoldDB" id="A0AAX4JB22"/>
<dbReference type="RefSeq" id="XP_065329257.1">
    <property type="nucleotide sequence ID" value="XM_065473185.1"/>
</dbReference>
<protein>
    <submittedName>
        <fullName evidence="1">Uncharacterized protein</fullName>
    </submittedName>
</protein>
<reference evidence="1" key="1">
    <citation type="journal article" date="2024" name="BMC Genomics">
        <title>Functional annotation of a divergent genome using sequence and structure-based similarity.</title>
        <authorList>
            <person name="Svedberg D."/>
            <person name="Winiger R.R."/>
            <person name="Berg A."/>
            <person name="Sharma H."/>
            <person name="Tellgren-Roth C."/>
            <person name="Debrunner-Vossbrinck B.A."/>
            <person name="Vossbrinck C.R."/>
            <person name="Barandun J."/>
        </authorList>
    </citation>
    <scope>NUCLEOTIDE SEQUENCE</scope>
    <source>
        <strain evidence="1">Illinois isolate</strain>
    </source>
</reference>